<dbReference type="Gene3D" id="3.40.630.30">
    <property type="match status" value="1"/>
</dbReference>
<dbReference type="AlphaFoldDB" id="A0A9P8W627"/>
<proteinExistence type="predicted"/>
<evidence type="ECO:0008006" key="3">
    <source>
        <dbReference type="Google" id="ProtNLM"/>
    </source>
</evidence>
<dbReference type="EMBL" id="JAGPYM010000013">
    <property type="protein sequence ID" value="KAH6888185.1"/>
    <property type="molecule type" value="Genomic_DNA"/>
</dbReference>
<gene>
    <name evidence="1" type="ORF">B0T10DRAFT_607355</name>
</gene>
<dbReference type="Proteomes" id="UP000777438">
    <property type="component" value="Unassembled WGS sequence"/>
</dbReference>
<evidence type="ECO:0000313" key="2">
    <source>
        <dbReference type="Proteomes" id="UP000777438"/>
    </source>
</evidence>
<evidence type="ECO:0000313" key="1">
    <source>
        <dbReference type="EMBL" id="KAH6888185.1"/>
    </source>
</evidence>
<dbReference type="InterPro" id="IPR016181">
    <property type="entry name" value="Acyl_CoA_acyltransferase"/>
</dbReference>
<protein>
    <recommendedName>
        <fullName evidence="3">N-acetyltransferase domain-containing protein</fullName>
    </recommendedName>
</protein>
<comment type="caution">
    <text evidence="1">The sequence shown here is derived from an EMBL/GenBank/DDBJ whole genome shotgun (WGS) entry which is preliminary data.</text>
</comment>
<sequence>MTCPVPVHLIPWDPDSEEHIDRITKQRILCGWDALKVPQWRETQRSGLKCLFWIAVSTDKSDSDSDEKRQELVDLLPKHEKPLQDTGLSLRGVARTPTQQLFYALGHISLDTVNPGADKVNLDIPKENLYWIKTFYIEHAFRSQGVGRAAMDIIESMATSEPLCARTLGLDTVSTEGAHKLAMLDGKEPPKTTNQEWYTRRGYQHILTVENLYHPAPEGEYWPDFTAVFMKKEIA</sequence>
<reference evidence="1 2" key="1">
    <citation type="journal article" date="2021" name="Nat. Commun.">
        <title>Genetic determinants of endophytism in the Arabidopsis root mycobiome.</title>
        <authorList>
            <person name="Mesny F."/>
            <person name="Miyauchi S."/>
            <person name="Thiergart T."/>
            <person name="Pickel B."/>
            <person name="Atanasova L."/>
            <person name="Karlsson M."/>
            <person name="Huettel B."/>
            <person name="Barry K.W."/>
            <person name="Haridas S."/>
            <person name="Chen C."/>
            <person name="Bauer D."/>
            <person name="Andreopoulos W."/>
            <person name="Pangilinan J."/>
            <person name="LaButti K."/>
            <person name="Riley R."/>
            <person name="Lipzen A."/>
            <person name="Clum A."/>
            <person name="Drula E."/>
            <person name="Henrissat B."/>
            <person name="Kohler A."/>
            <person name="Grigoriev I.V."/>
            <person name="Martin F.M."/>
            <person name="Hacquard S."/>
        </authorList>
    </citation>
    <scope>NUCLEOTIDE SEQUENCE [LARGE SCALE GENOMIC DNA]</scope>
    <source>
        <strain evidence="1 2">MPI-CAGE-CH-0241</strain>
    </source>
</reference>
<accession>A0A9P8W627</accession>
<organism evidence="1 2">
    <name type="scientific">Thelonectria olida</name>
    <dbReference type="NCBI Taxonomy" id="1576542"/>
    <lineage>
        <taxon>Eukaryota</taxon>
        <taxon>Fungi</taxon>
        <taxon>Dikarya</taxon>
        <taxon>Ascomycota</taxon>
        <taxon>Pezizomycotina</taxon>
        <taxon>Sordariomycetes</taxon>
        <taxon>Hypocreomycetidae</taxon>
        <taxon>Hypocreales</taxon>
        <taxon>Nectriaceae</taxon>
        <taxon>Thelonectria</taxon>
    </lineage>
</organism>
<name>A0A9P8W627_9HYPO</name>
<dbReference type="OrthoDB" id="2326446at2759"/>
<keyword evidence="2" id="KW-1185">Reference proteome</keyword>
<dbReference type="SUPFAM" id="SSF55729">
    <property type="entry name" value="Acyl-CoA N-acyltransferases (Nat)"/>
    <property type="match status" value="1"/>
</dbReference>